<evidence type="ECO:0000313" key="8">
    <source>
        <dbReference type="Proteomes" id="UP000027265"/>
    </source>
</evidence>
<dbReference type="PANTHER" id="PTHR21499:SF59">
    <property type="entry name" value="ASPARTOKINASE"/>
    <property type="match status" value="1"/>
</dbReference>
<evidence type="ECO:0000256" key="4">
    <source>
        <dbReference type="ARBA" id="ARBA00022777"/>
    </source>
</evidence>
<keyword evidence="4" id="KW-0808">Transferase</keyword>
<evidence type="ECO:0000256" key="3">
    <source>
        <dbReference type="ARBA" id="ARBA00022741"/>
    </source>
</evidence>
<feature type="domain" description="Aspartokinase ACT" evidence="6">
    <location>
        <begin position="35"/>
        <end position="70"/>
    </location>
</feature>
<keyword evidence="8" id="KW-1185">Reference proteome</keyword>
<evidence type="ECO:0000256" key="1">
    <source>
        <dbReference type="ARBA" id="ARBA00010122"/>
    </source>
</evidence>
<dbReference type="InParanoid" id="A0A067Q957"/>
<dbReference type="EC" id="2.7.2.4" evidence="2"/>
<dbReference type="PANTHER" id="PTHR21499">
    <property type="entry name" value="ASPARTATE KINASE"/>
    <property type="match status" value="1"/>
</dbReference>
<reference evidence="8" key="1">
    <citation type="journal article" date="2014" name="Proc. Natl. Acad. Sci. U.S.A.">
        <title>Extensive sampling of basidiomycete genomes demonstrates inadequacy of the white-rot/brown-rot paradigm for wood decay fungi.</title>
        <authorList>
            <person name="Riley R."/>
            <person name="Salamov A.A."/>
            <person name="Brown D.W."/>
            <person name="Nagy L.G."/>
            <person name="Floudas D."/>
            <person name="Held B.W."/>
            <person name="Levasseur A."/>
            <person name="Lombard V."/>
            <person name="Morin E."/>
            <person name="Otillar R."/>
            <person name="Lindquist E.A."/>
            <person name="Sun H."/>
            <person name="LaButti K.M."/>
            <person name="Schmutz J."/>
            <person name="Jabbour D."/>
            <person name="Luo H."/>
            <person name="Baker S.E."/>
            <person name="Pisabarro A.G."/>
            <person name="Walton J.D."/>
            <person name="Blanchette R.A."/>
            <person name="Henrissat B."/>
            <person name="Martin F."/>
            <person name="Cullen D."/>
            <person name="Hibbett D.S."/>
            <person name="Grigoriev I.V."/>
        </authorList>
    </citation>
    <scope>NUCLEOTIDE SEQUENCE [LARGE SCALE GENOMIC DNA]</scope>
    <source>
        <strain evidence="8">MUCL 33604</strain>
    </source>
</reference>
<accession>A0A067Q957</accession>
<dbReference type="EMBL" id="KL197714">
    <property type="protein sequence ID" value="KDQ60032.1"/>
    <property type="molecule type" value="Genomic_DNA"/>
</dbReference>
<dbReference type="GO" id="GO:0005829">
    <property type="term" value="C:cytosol"/>
    <property type="evidence" value="ECO:0007669"/>
    <property type="project" value="TreeGrafter"/>
</dbReference>
<dbReference type="Pfam" id="PF22468">
    <property type="entry name" value="ACT_9"/>
    <property type="match status" value="1"/>
</dbReference>
<dbReference type="AlphaFoldDB" id="A0A067Q957"/>
<dbReference type="STRING" id="933084.A0A067Q957"/>
<dbReference type="SUPFAM" id="SSF55021">
    <property type="entry name" value="ACT-like"/>
    <property type="match status" value="1"/>
</dbReference>
<organism evidence="7 8">
    <name type="scientific">Jaapia argillacea MUCL 33604</name>
    <dbReference type="NCBI Taxonomy" id="933084"/>
    <lineage>
        <taxon>Eukaryota</taxon>
        <taxon>Fungi</taxon>
        <taxon>Dikarya</taxon>
        <taxon>Basidiomycota</taxon>
        <taxon>Agaricomycotina</taxon>
        <taxon>Agaricomycetes</taxon>
        <taxon>Agaricomycetidae</taxon>
        <taxon>Jaapiales</taxon>
        <taxon>Jaapiaceae</taxon>
        <taxon>Jaapia</taxon>
    </lineage>
</organism>
<dbReference type="GO" id="GO:0004072">
    <property type="term" value="F:aspartate kinase activity"/>
    <property type="evidence" value="ECO:0007669"/>
    <property type="project" value="UniProtKB-EC"/>
</dbReference>
<dbReference type="GO" id="GO:0005524">
    <property type="term" value="F:ATP binding"/>
    <property type="evidence" value="ECO:0007669"/>
    <property type="project" value="UniProtKB-KW"/>
</dbReference>
<keyword evidence="4" id="KW-0418">Kinase</keyword>
<dbReference type="Proteomes" id="UP000027265">
    <property type="component" value="Unassembled WGS sequence"/>
</dbReference>
<keyword evidence="3" id="KW-0547">Nucleotide-binding</keyword>
<gene>
    <name evidence="7" type="ORF">JAAARDRAFT_191461</name>
</gene>
<dbReference type="HOGENOM" id="CLU_2590097_0_0_1"/>
<dbReference type="OrthoDB" id="4323675at2759"/>
<protein>
    <recommendedName>
        <fullName evidence="2">aspartate kinase</fullName>
        <ecNumber evidence="2">2.7.2.4</ecNumber>
    </recommendedName>
</protein>
<dbReference type="InterPro" id="IPR054352">
    <property type="entry name" value="ACT_Aspartokinase"/>
</dbReference>
<proteinExistence type="inferred from homology"/>
<evidence type="ECO:0000259" key="6">
    <source>
        <dbReference type="Pfam" id="PF22468"/>
    </source>
</evidence>
<dbReference type="InterPro" id="IPR045865">
    <property type="entry name" value="ACT-like_dom_sf"/>
</dbReference>
<comment type="similarity">
    <text evidence="1">Belongs to the aspartokinase family.</text>
</comment>
<evidence type="ECO:0000256" key="2">
    <source>
        <dbReference type="ARBA" id="ARBA00013059"/>
    </source>
</evidence>
<dbReference type="GO" id="GO:0009089">
    <property type="term" value="P:lysine biosynthetic process via diaminopimelate"/>
    <property type="evidence" value="ECO:0007669"/>
    <property type="project" value="TreeGrafter"/>
</dbReference>
<sequence length="80" mass="8751">MAMEEHGLEKKVLERLTKELQKSDIISSHHNMAILSLIGKQMPTMVGISGQMFQTLAQGNVNIKMISQGAKLSTDQAIGN</sequence>
<keyword evidence="5" id="KW-0067">ATP-binding</keyword>
<evidence type="ECO:0000256" key="5">
    <source>
        <dbReference type="ARBA" id="ARBA00022840"/>
    </source>
</evidence>
<evidence type="ECO:0000313" key="7">
    <source>
        <dbReference type="EMBL" id="KDQ60032.1"/>
    </source>
</evidence>
<dbReference type="GO" id="GO:0009090">
    <property type="term" value="P:homoserine biosynthetic process"/>
    <property type="evidence" value="ECO:0007669"/>
    <property type="project" value="TreeGrafter"/>
</dbReference>
<name>A0A067Q957_9AGAM</name>
<dbReference type="Gene3D" id="3.30.2130.10">
    <property type="entry name" value="VC0802-like"/>
    <property type="match status" value="1"/>
</dbReference>